<sequence length="134" mass="15251">EDANMKLSRSLPPAFVLIMRNKPDIKTLSMDDLYNNLKTVNAAHDIHAAGSKEQPSASSYADDVMFSFFASQSNTSQLDNEDLEQFDTVDLEEMDLKWQVALITMRVKKFMKRTGRNLNFNGKEPVGFDKTRVK</sequence>
<dbReference type="AlphaFoldDB" id="A0A699UEH5"/>
<reference evidence="1" key="1">
    <citation type="journal article" date="2019" name="Sci. Rep.">
        <title>Draft genome of Tanacetum cinerariifolium, the natural source of mosquito coil.</title>
        <authorList>
            <person name="Yamashiro T."/>
            <person name="Shiraishi A."/>
            <person name="Satake H."/>
            <person name="Nakayama K."/>
        </authorList>
    </citation>
    <scope>NUCLEOTIDE SEQUENCE</scope>
</reference>
<name>A0A699UEH5_TANCI</name>
<protein>
    <submittedName>
        <fullName evidence="1">Ribonuclease H-like domain-containing protein</fullName>
    </submittedName>
</protein>
<proteinExistence type="predicted"/>
<feature type="non-terminal residue" evidence="1">
    <location>
        <position position="134"/>
    </location>
</feature>
<comment type="caution">
    <text evidence="1">The sequence shown here is derived from an EMBL/GenBank/DDBJ whole genome shotgun (WGS) entry which is preliminary data.</text>
</comment>
<feature type="non-terminal residue" evidence="1">
    <location>
        <position position="1"/>
    </location>
</feature>
<accession>A0A699UEH5</accession>
<gene>
    <name evidence="1" type="ORF">Tci_893514</name>
</gene>
<dbReference type="EMBL" id="BKCJ011330569">
    <property type="protein sequence ID" value="GFD21545.1"/>
    <property type="molecule type" value="Genomic_DNA"/>
</dbReference>
<evidence type="ECO:0000313" key="1">
    <source>
        <dbReference type="EMBL" id="GFD21545.1"/>
    </source>
</evidence>
<organism evidence="1">
    <name type="scientific">Tanacetum cinerariifolium</name>
    <name type="common">Dalmatian daisy</name>
    <name type="synonym">Chrysanthemum cinerariifolium</name>
    <dbReference type="NCBI Taxonomy" id="118510"/>
    <lineage>
        <taxon>Eukaryota</taxon>
        <taxon>Viridiplantae</taxon>
        <taxon>Streptophyta</taxon>
        <taxon>Embryophyta</taxon>
        <taxon>Tracheophyta</taxon>
        <taxon>Spermatophyta</taxon>
        <taxon>Magnoliopsida</taxon>
        <taxon>eudicotyledons</taxon>
        <taxon>Gunneridae</taxon>
        <taxon>Pentapetalae</taxon>
        <taxon>asterids</taxon>
        <taxon>campanulids</taxon>
        <taxon>Asterales</taxon>
        <taxon>Asteraceae</taxon>
        <taxon>Asteroideae</taxon>
        <taxon>Anthemideae</taxon>
        <taxon>Anthemidinae</taxon>
        <taxon>Tanacetum</taxon>
    </lineage>
</organism>